<feature type="region of interest" description="Disordered" evidence="1">
    <location>
        <begin position="27"/>
        <end position="71"/>
    </location>
</feature>
<reference evidence="4" key="1">
    <citation type="submission" date="2016-10" db="EMBL/GenBank/DDBJ databases">
        <authorList>
            <person name="Varghese N."/>
            <person name="Submissions S."/>
        </authorList>
    </citation>
    <scope>NUCLEOTIDE SEQUENCE [LARGE SCALE GENOMIC DNA]</scope>
    <source>
        <strain evidence="4">DSM 22329</strain>
    </source>
</reference>
<dbReference type="Proteomes" id="UP000199077">
    <property type="component" value="Chromosome I"/>
</dbReference>
<organism evidence="3 4">
    <name type="scientific">Pedococcus dokdonensis</name>
    <dbReference type="NCBI Taxonomy" id="443156"/>
    <lineage>
        <taxon>Bacteria</taxon>
        <taxon>Bacillati</taxon>
        <taxon>Actinomycetota</taxon>
        <taxon>Actinomycetes</taxon>
        <taxon>Micrococcales</taxon>
        <taxon>Intrasporangiaceae</taxon>
        <taxon>Pedococcus</taxon>
    </lineage>
</organism>
<protein>
    <submittedName>
        <fullName evidence="3">Uncharacterized protein</fullName>
    </submittedName>
</protein>
<dbReference type="STRING" id="443156.SAMN04489867_0002"/>
<keyword evidence="4" id="KW-1185">Reference proteome</keyword>
<evidence type="ECO:0000313" key="3">
    <source>
        <dbReference type="EMBL" id="SDO54973.1"/>
    </source>
</evidence>
<dbReference type="EMBL" id="LT629711">
    <property type="protein sequence ID" value="SDO54973.1"/>
    <property type="molecule type" value="Genomic_DNA"/>
</dbReference>
<feature type="signal peptide" evidence="2">
    <location>
        <begin position="1"/>
        <end position="30"/>
    </location>
</feature>
<gene>
    <name evidence="3" type="ORF">SAMN04489867_0002</name>
</gene>
<feature type="chain" id="PRO_5009249703" evidence="2">
    <location>
        <begin position="31"/>
        <end position="242"/>
    </location>
</feature>
<evidence type="ECO:0000256" key="1">
    <source>
        <dbReference type="SAM" id="MobiDB-lite"/>
    </source>
</evidence>
<feature type="region of interest" description="Disordered" evidence="1">
    <location>
        <begin position="184"/>
        <end position="242"/>
    </location>
</feature>
<accession>A0A1H0KGM6</accession>
<feature type="compositionally biased region" description="Gly residues" evidence="1">
    <location>
        <begin position="50"/>
        <end position="67"/>
    </location>
</feature>
<name>A0A1H0KGM6_9MICO</name>
<evidence type="ECO:0000313" key="4">
    <source>
        <dbReference type="Proteomes" id="UP000199077"/>
    </source>
</evidence>
<proteinExistence type="predicted"/>
<feature type="compositionally biased region" description="Low complexity" evidence="1">
    <location>
        <begin position="27"/>
        <end position="49"/>
    </location>
</feature>
<dbReference type="RefSeq" id="WP_197674744.1">
    <property type="nucleotide sequence ID" value="NZ_LT629711.1"/>
</dbReference>
<keyword evidence="2" id="KW-0732">Signal</keyword>
<sequence>MPTVSKTLKIAAAGGVAAVVAGLGASAAMADSTPSPSGTTTTAPSQEGPGRAGPGGGPGGRHGGPGGLDAAALAKQLGLTEAKVTAALEKVRATDQPPTPPAEGTRPTPPTEAQRQAREKAHVAALAKALGVGEAKVQAALDGVRAQREAGRRTDLSTRLDAAVKAGKLSAADQASVLKAFDAGVLGGGPRPDPGPPHHRPRPRLVPPRARGRGPFRAAMGHSGGLRRATGTGMPGACGSIW</sequence>
<evidence type="ECO:0000256" key="2">
    <source>
        <dbReference type="SAM" id="SignalP"/>
    </source>
</evidence>
<feature type="region of interest" description="Disordered" evidence="1">
    <location>
        <begin position="85"/>
        <end position="120"/>
    </location>
</feature>
<feature type="compositionally biased region" description="Low complexity" evidence="1">
    <location>
        <begin position="207"/>
        <end position="221"/>
    </location>
</feature>
<dbReference type="AlphaFoldDB" id="A0A1H0KGM6"/>